<dbReference type="InterPro" id="IPR001605">
    <property type="entry name" value="PH_dom-spectrin-type"/>
</dbReference>
<evidence type="ECO:0000256" key="2">
    <source>
        <dbReference type="ARBA" id="ARBA00022467"/>
    </source>
</evidence>
<keyword evidence="3" id="KW-0677">Repeat</keyword>
<dbReference type="Pfam" id="PF15410">
    <property type="entry name" value="PH_9"/>
    <property type="match status" value="1"/>
</dbReference>
<dbReference type="PANTHER" id="PTHR11915">
    <property type="entry name" value="SPECTRIN/FILAMIN RELATED CYTOSKELETAL PROTEIN"/>
    <property type="match status" value="1"/>
</dbReference>
<organism evidence="6 7">
    <name type="scientific">Cichlidogyrus casuarinus</name>
    <dbReference type="NCBI Taxonomy" id="1844966"/>
    <lineage>
        <taxon>Eukaryota</taxon>
        <taxon>Metazoa</taxon>
        <taxon>Spiralia</taxon>
        <taxon>Lophotrochozoa</taxon>
        <taxon>Platyhelminthes</taxon>
        <taxon>Monogenea</taxon>
        <taxon>Monopisthocotylea</taxon>
        <taxon>Dactylogyridea</taxon>
        <taxon>Ancyrocephalidae</taxon>
        <taxon>Cichlidogyrus</taxon>
    </lineage>
</organism>
<keyword evidence="2" id="KW-0117">Actin capping</keyword>
<feature type="compositionally biased region" description="Low complexity" evidence="4">
    <location>
        <begin position="658"/>
        <end position="679"/>
    </location>
</feature>
<evidence type="ECO:0000313" key="7">
    <source>
        <dbReference type="Proteomes" id="UP001626550"/>
    </source>
</evidence>
<feature type="domain" description="PH" evidence="5">
    <location>
        <begin position="731"/>
        <end position="834"/>
    </location>
</feature>
<gene>
    <name evidence="6" type="ORF">Ciccas_002083</name>
</gene>
<feature type="region of interest" description="Disordered" evidence="4">
    <location>
        <begin position="837"/>
        <end position="877"/>
    </location>
</feature>
<reference evidence="6 7" key="1">
    <citation type="submission" date="2024-11" db="EMBL/GenBank/DDBJ databases">
        <title>Adaptive evolution of stress response genes in parasites aligns with host niche diversity.</title>
        <authorList>
            <person name="Hahn C."/>
            <person name="Resl P."/>
        </authorList>
    </citation>
    <scope>NUCLEOTIDE SEQUENCE [LARGE SCALE GENOMIC DNA]</scope>
    <source>
        <strain evidence="6">EGGRZ-B1_66</strain>
        <tissue evidence="6">Body</tissue>
    </source>
</reference>
<dbReference type="FunFam" id="2.30.29.30:FF:000024">
    <property type="entry name" value="Spectrin beta chain"/>
    <property type="match status" value="1"/>
</dbReference>
<feature type="compositionally biased region" description="Polar residues" evidence="4">
    <location>
        <begin position="584"/>
        <end position="600"/>
    </location>
</feature>
<protein>
    <recommendedName>
        <fullName evidence="5">PH domain-containing protein</fullName>
    </recommendedName>
</protein>
<dbReference type="InterPro" id="IPR041681">
    <property type="entry name" value="PH_9"/>
</dbReference>
<dbReference type="EMBL" id="JBJKFK010000153">
    <property type="protein sequence ID" value="KAL3319259.1"/>
    <property type="molecule type" value="Genomic_DNA"/>
</dbReference>
<dbReference type="InterPro" id="IPR001849">
    <property type="entry name" value="PH_domain"/>
</dbReference>
<dbReference type="PRINTS" id="PR00683">
    <property type="entry name" value="SPECTRINPH"/>
</dbReference>
<dbReference type="Gene3D" id="2.30.29.30">
    <property type="entry name" value="Pleckstrin-homology domain (PH domain)/Phosphotyrosine-binding domain (PTB)"/>
    <property type="match status" value="1"/>
</dbReference>
<evidence type="ECO:0000256" key="3">
    <source>
        <dbReference type="ARBA" id="ARBA00022737"/>
    </source>
</evidence>
<comment type="caution">
    <text evidence="6">The sequence shown here is derived from an EMBL/GenBank/DDBJ whole genome shotgun (WGS) entry which is preliminary data.</text>
</comment>
<dbReference type="SMART" id="SM00233">
    <property type="entry name" value="PH"/>
    <property type="match status" value="1"/>
</dbReference>
<accession>A0ABD2QI99</accession>
<dbReference type="SUPFAM" id="SSF50729">
    <property type="entry name" value="PH domain-like"/>
    <property type="match status" value="1"/>
</dbReference>
<dbReference type="Gene3D" id="1.20.58.60">
    <property type="match status" value="3"/>
</dbReference>
<dbReference type="CDD" id="cd00176">
    <property type="entry name" value="SPEC"/>
    <property type="match status" value="2"/>
</dbReference>
<feature type="compositionally biased region" description="Polar residues" evidence="4">
    <location>
        <begin position="846"/>
        <end position="861"/>
    </location>
</feature>
<evidence type="ECO:0000256" key="1">
    <source>
        <dbReference type="ARBA" id="ARBA00006826"/>
    </source>
</evidence>
<feature type="compositionally biased region" description="Basic residues" evidence="4">
    <location>
        <begin position="622"/>
        <end position="634"/>
    </location>
</feature>
<sequence>MSFMRKHEQLALTIEQWANNIGEILRRAREYCKPSPLVQSLIPESEMEESQKAVKSWCERLKKTYGALCDLSNETAMQLEHKLTAFQIRSLFDNLTEWLHNQITRATSNETGSDLESSSRLCLYFQELSRQVDSDGSAMVRDICAKADHLIMSMHADSEAISICKDRINEQWADLKELLQTRNLMLSADRDMHRFLCDCQHLQEQIEYRLKNMPPIPADEVIADKPSKHSKKLVGLSVLQRSYTALDHELVCMSKQVDVLNDTAKKVIPLYAGEVEETLRQNIVNVMEKWNRLIGLSEERKLLLDKATELNHFLKTARYLIAYMESTKNDMETQERPKDVEGVENLILEHRNLMEELKTKSQSIEDCLNLGRRLLPAPETEPTRDDLIGPRAEVRERCVQLATGHLLLGELWRERWDRLHLLLEVRQYCKDSNACFEWLRERELKLSTARNKLGDNLSETLTLLGAHYAFERVILGAEERFQALKKLTVLEVRSMEWRSEDAVKQEQRKRNKIREVVQEFMVPPTKPAVITPVVSSVPMSKILTERKELSPRTGRVREPLKAFQETVQDLPDQSVSPSMEYLKPSQSPTEKSPSDSATENSHPRKLLRKLPETTIKPVKSKEGRKKVRRTRSKRPNRERSTPLDSEDSDQHEKTELPSSRLSASSITSSTKSSGTTETSSDLKDFSRRLGTLEEFGKPIHESSLKETKPDTAIAHESTSKSSSSLTARKHDVDVGGRRRSRSEGRSWNNVYLVLEGSTLSTYRDHRSRKYKPEMYYRNEMPMDLAYAQIYVAADYHKHPFVFRLSLSEGTEYLFRAASDEVMHKWISAITEAARIVTKQRQHETMPSKSSTLPRGSKSPTGSLTSFSRRSLSRIFKR</sequence>
<dbReference type="InterPro" id="IPR002017">
    <property type="entry name" value="Spectrin_repeat"/>
</dbReference>
<dbReference type="PROSITE" id="PS50003">
    <property type="entry name" value="PH_DOMAIN"/>
    <property type="match status" value="1"/>
</dbReference>
<dbReference type="SMART" id="SM00150">
    <property type="entry name" value="SPEC"/>
    <property type="match status" value="4"/>
</dbReference>
<feature type="compositionally biased region" description="Polar residues" evidence="4">
    <location>
        <begin position="567"/>
        <end position="577"/>
    </location>
</feature>
<dbReference type="InterPro" id="IPR018159">
    <property type="entry name" value="Spectrin/alpha-actinin"/>
</dbReference>
<name>A0ABD2QI99_9PLAT</name>
<dbReference type="SUPFAM" id="SSF46966">
    <property type="entry name" value="Spectrin repeat"/>
    <property type="match status" value="3"/>
</dbReference>
<feature type="compositionally biased region" description="Basic and acidic residues" evidence="4">
    <location>
        <begin position="680"/>
        <end position="709"/>
    </location>
</feature>
<feature type="compositionally biased region" description="Basic and acidic residues" evidence="4">
    <location>
        <begin position="728"/>
        <end position="742"/>
    </location>
</feature>
<feature type="region of interest" description="Disordered" evidence="4">
    <location>
        <begin position="567"/>
        <end position="742"/>
    </location>
</feature>
<evidence type="ECO:0000259" key="5">
    <source>
        <dbReference type="PROSITE" id="PS50003"/>
    </source>
</evidence>
<dbReference type="Pfam" id="PF00435">
    <property type="entry name" value="Spectrin"/>
    <property type="match status" value="2"/>
</dbReference>
<dbReference type="Proteomes" id="UP001626550">
    <property type="component" value="Unassembled WGS sequence"/>
</dbReference>
<dbReference type="GO" id="GO:0051693">
    <property type="term" value="P:actin filament capping"/>
    <property type="evidence" value="ECO:0007669"/>
    <property type="project" value="UniProtKB-KW"/>
</dbReference>
<evidence type="ECO:0000256" key="4">
    <source>
        <dbReference type="SAM" id="MobiDB-lite"/>
    </source>
</evidence>
<proteinExistence type="inferred from homology"/>
<dbReference type="AlphaFoldDB" id="A0ABD2QI99"/>
<evidence type="ECO:0000313" key="6">
    <source>
        <dbReference type="EMBL" id="KAL3319259.1"/>
    </source>
</evidence>
<comment type="similarity">
    <text evidence="1">Belongs to the spectrin family.</text>
</comment>
<dbReference type="InterPro" id="IPR011993">
    <property type="entry name" value="PH-like_dom_sf"/>
</dbReference>
<keyword evidence="7" id="KW-1185">Reference proteome</keyword>